<name>A0A9Q0MQK0_9DIPT</name>
<proteinExistence type="predicted"/>
<comment type="caution">
    <text evidence="1">The sequence shown here is derived from an EMBL/GenBank/DDBJ whole genome shotgun (WGS) entry which is preliminary data.</text>
</comment>
<feature type="non-terminal residue" evidence="1">
    <location>
        <position position="1"/>
    </location>
</feature>
<dbReference type="AlphaFoldDB" id="A0A9Q0MQK0"/>
<protein>
    <submittedName>
        <fullName evidence="1">Uncharacterized protein</fullName>
    </submittedName>
</protein>
<organism evidence="1 2">
    <name type="scientific">Pseudolycoriella hygida</name>
    <dbReference type="NCBI Taxonomy" id="35572"/>
    <lineage>
        <taxon>Eukaryota</taxon>
        <taxon>Metazoa</taxon>
        <taxon>Ecdysozoa</taxon>
        <taxon>Arthropoda</taxon>
        <taxon>Hexapoda</taxon>
        <taxon>Insecta</taxon>
        <taxon>Pterygota</taxon>
        <taxon>Neoptera</taxon>
        <taxon>Endopterygota</taxon>
        <taxon>Diptera</taxon>
        <taxon>Nematocera</taxon>
        <taxon>Sciaroidea</taxon>
        <taxon>Sciaridae</taxon>
        <taxon>Pseudolycoriella</taxon>
    </lineage>
</organism>
<feature type="non-terminal residue" evidence="1">
    <location>
        <position position="90"/>
    </location>
</feature>
<reference evidence="1" key="1">
    <citation type="submission" date="2022-07" db="EMBL/GenBank/DDBJ databases">
        <authorList>
            <person name="Trinca V."/>
            <person name="Uliana J.V.C."/>
            <person name="Torres T.T."/>
            <person name="Ward R.J."/>
            <person name="Monesi N."/>
        </authorList>
    </citation>
    <scope>NUCLEOTIDE SEQUENCE</scope>
    <source>
        <strain evidence="1">HSMRA1968</strain>
        <tissue evidence="1">Whole embryos</tissue>
    </source>
</reference>
<dbReference type="OrthoDB" id="6436100at2759"/>
<dbReference type="EMBL" id="WJQU01000004">
    <property type="protein sequence ID" value="KAJ6636106.1"/>
    <property type="molecule type" value="Genomic_DNA"/>
</dbReference>
<accession>A0A9Q0MQK0</accession>
<dbReference type="Proteomes" id="UP001151699">
    <property type="component" value="Chromosome C"/>
</dbReference>
<evidence type="ECO:0000313" key="1">
    <source>
        <dbReference type="EMBL" id="KAJ6636106.1"/>
    </source>
</evidence>
<keyword evidence="2" id="KW-1185">Reference proteome</keyword>
<sequence length="90" mass="10328">AQKDPSINVSWLLENVRLLGALNENLNPSDSDFFQFQELLDRLDPDESLGVNDITKTMEMLAPKCSDLLIKCRWDDKDIDCSEQLSLRRS</sequence>
<evidence type="ECO:0000313" key="2">
    <source>
        <dbReference type="Proteomes" id="UP001151699"/>
    </source>
</evidence>
<gene>
    <name evidence="1" type="ORF">Bhyg_14693</name>
</gene>